<dbReference type="Proteomes" id="UP001596098">
    <property type="component" value="Unassembled WGS sequence"/>
</dbReference>
<comment type="caution">
    <text evidence="5">The sequence shown here is derived from an EMBL/GenBank/DDBJ whole genome shotgun (WGS) entry which is preliminary data.</text>
</comment>
<keyword evidence="6" id="KW-1185">Reference proteome</keyword>
<name>A0ABW1QWB0_9ACTN</name>
<proteinExistence type="predicted"/>
<protein>
    <submittedName>
        <fullName evidence="5">Allophanate hydrolase subunit 1</fullName>
    </submittedName>
</protein>
<dbReference type="Gene3D" id="3.30.1360.40">
    <property type="match status" value="1"/>
</dbReference>
<evidence type="ECO:0000313" key="6">
    <source>
        <dbReference type="Proteomes" id="UP001596098"/>
    </source>
</evidence>
<dbReference type="PANTHER" id="PTHR34698:SF2">
    <property type="entry name" value="5-OXOPROLINASE SUBUNIT B"/>
    <property type="match status" value="1"/>
</dbReference>
<keyword evidence="3" id="KW-0067">ATP-binding</keyword>
<dbReference type="RefSeq" id="WP_128221081.1">
    <property type="nucleotide sequence ID" value="NZ_CP034929.1"/>
</dbReference>
<dbReference type="PANTHER" id="PTHR34698">
    <property type="entry name" value="5-OXOPROLINASE SUBUNIT B"/>
    <property type="match status" value="1"/>
</dbReference>
<feature type="domain" description="Carboxyltransferase" evidence="4">
    <location>
        <begin position="12"/>
        <end position="202"/>
    </location>
</feature>
<sequence length="213" mass="22409">MSTGPLSALVAHAVRTVGEHAVLVEVADTATAHAVVAWVRESGMACVDVVPAARTVLLDGVADTAAAMIRLRSLQPHDLPPAPAGEHDVVVLPVHYDGADLALVARTWGVDVDEVVTRHTSLTFVSDFCGFSPGFAYLSGMPSEWRVPRLSSPRTRVPAGSVALADTWCGVYPTPSPGGWLLLGHTDVEIFDVTRTDAPALLAPGTRVRFTAA</sequence>
<keyword evidence="2 5" id="KW-0378">Hydrolase</keyword>
<dbReference type="InterPro" id="IPR003833">
    <property type="entry name" value="CT_C_D"/>
</dbReference>
<dbReference type="GO" id="GO:0016787">
    <property type="term" value="F:hydrolase activity"/>
    <property type="evidence" value="ECO:0007669"/>
    <property type="project" value="UniProtKB-KW"/>
</dbReference>
<evidence type="ECO:0000256" key="3">
    <source>
        <dbReference type="ARBA" id="ARBA00022840"/>
    </source>
</evidence>
<dbReference type="Gene3D" id="2.40.100.10">
    <property type="entry name" value="Cyclophilin-like"/>
    <property type="match status" value="1"/>
</dbReference>
<evidence type="ECO:0000259" key="4">
    <source>
        <dbReference type="SMART" id="SM00796"/>
    </source>
</evidence>
<dbReference type="SMART" id="SM00796">
    <property type="entry name" value="AHS1"/>
    <property type="match status" value="1"/>
</dbReference>
<evidence type="ECO:0000256" key="2">
    <source>
        <dbReference type="ARBA" id="ARBA00022801"/>
    </source>
</evidence>
<organism evidence="5 6">
    <name type="scientific">Nocardioides yefusunii</name>
    <dbReference type="NCBI Taxonomy" id="2500546"/>
    <lineage>
        <taxon>Bacteria</taxon>
        <taxon>Bacillati</taxon>
        <taxon>Actinomycetota</taxon>
        <taxon>Actinomycetes</taxon>
        <taxon>Propionibacteriales</taxon>
        <taxon>Nocardioidaceae</taxon>
        <taxon>Nocardioides</taxon>
    </lineage>
</organism>
<reference evidence="6" key="1">
    <citation type="journal article" date="2019" name="Int. J. Syst. Evol. Microbiol.">
        <title>The Global Catalogue of Microorganisms (GCM) 10K type strain sequencing project: providing services to taxonomists for standard genome sequencing and annotation.</title>
        <authorList>
            <consortium name="The Broad Institute Genomics Platform"/>
            <consortium name="The Broad Institute Genome Sequencing Center for Infectious Disease"/>
            <person name="Wu L."/>
            <person name="Ma J."/>
        </authorList>
    </citation>
    <scope>NUCLEOTIDE SEQUENCE [LARGE SCALE GENOMIC DNA]</scope>
    <source>
        <strain evidence="6">DFY28</strain>
    </source>
</reference>
<dbReference type="SUPFAM" id="SSF50891">
    <property type="entry name" value="Cyclophilin-like"/>
    <property type="match status" value="1"/>
</dbReference>
<gene>
    <name evidence="5" type="ORF">ACFPWU_06025</name>
</gene>
<dbReference type="InterPro" id="IPR029000">
    <property type="entry name" value="Cyclophilin-like_dom_sf"/>
</dbReference>
<accession>A0ABW1QWB0</accession>
<evidence type="ECO:0000313" key="5">
    <source>
        <dbReference type="EMBL" id="MFC6153222.1"/>
    </source>
</evidence>
<dbReference type="Pfam" id="PF02682">
    <property type="entry name" value="CT_C_D"/>
    <property type="match status" value="1"/>
</dbReference>
<evidence type="ECO:0000256" key="1">
    <source>
        <dbReference type="ARBA" id="ARBA00022741"/>
    </source>
</evidence>
<keyword evidence="1" id="KW-0547">Nucleotide-binding</keyword>
<dbReference type="EMBL" id="JBHSQI010000003">
    <property type="protein sequence ID" value="MFC6153222.1"/>
    <property type="molecule type" value="Genomic_DNA"/>
</dbReference>
<dbReference type="InterPro" id="IPR010016">
    <property type="entry name" value="PxpB"/>
</dbReference>